<dbReference type="Pfam" id="PF13442">
    <property type="entry name" value="Cytochrome_CBB3"/>
    <property type="match status" value="1"/>
</dbReference>
<evidence type="ECO:0000256" key="4">
    <source>
        <dbReference type="PROSITE-ProRule" id="PRU00433"/>
    </source>
</evidence>
<evidence type="ECO:0000256" key="3">
    <source>
        <dbReference type="ARBA" id="ARBA00023004"/>
    </source>
</evidence>
<dbReference type="EMBL" id="CP146369">
    <property type="protein sequence ID" value="WWT53628.1"/>
    <property type="molecule type" value="Genomic_DNA"/>
</dbReference>
<evidence type="ECO:0000256" key="1">
    <source>
        <dbReference type="ARBA" id="ARBA00022617"/>
    </source>
</evidence>
<dbReference type="Gene3D" id="1.10.760.10">
    <property type="entry name" value="Cytochrome c-like domain"/>
    <property type="match status" value="1"/>
</dbReference>
<proteinExistence type="predicted"/>
<evidence type="ECO:0000313" key="6">
    <source>
        <dbReference type="EMBL" id="WWT53628.1"/>
    </source>
</evidence>
<dbReference type="PROSITE" id="PS51257">
    <property type="entry name" value="PROKAR_LIPOPROTEIN"/>
    <property type="match status" value="1"/>
</dbReference>
<reference evidence="6 7" key="1">
    <citation type="submission" date="2024-02" db="EMBL/GenBank/DDBJ databases">
        <title>Distribution and functional of Brevundimonas-related endobacteria within Verticillium dahliae.</title>
        <authorList>
            <person name="Zeng H."/>
        </authorList>
    </citation>
    <scope>NUCLEOTIDE SEQUENCE [LARGE SCALE GENOMIC DNA]</scope>
    <source>
        <strain evidence="6 7">TRM 44200</strain>
    </source>
</reference>
<keyword evidence="7" id="KW-1185">Reference proteome</keyword>
<accession>A0ABZ2I9C4</accession>
<dbReference type="PROSITE" id="PS51007">
    <property type="entry name" value="CYTC"/>
    <property type="match status" value="1"/>
</dbReference>
<dbReference type="SUPFAM" id="SSF46626">
    <property type="entry name" value="Cytochrome c"/>
    <property type="match status" value="1"/>
</dbReference>
<dbReference type="InterPro" id="IPR036909">
    <property type="entry name" value="Cyt_c-like_dom_sf"/>
</dbReference>
<keyword evidence="3 4" id="KW-0408">Iron</keyword>
<evidence type="ECO:0000259" key="5">
    <source>
        <dbReference type="PROSITE" id="PS51007"/>
    </source>
</evidence>
<keyword evidence="2 4" id="KW-0479">Metal-binding</keyword>
<name>A0ABZ2I9C4_9CAUL</name>
<sequence>MGKIGAAVSAVGLLGLAACADKAGAPRDLAGADPAEGLRLVRTQGCGACHAIPGVAWPQGRTGGSLAGVGARPMIAGRLPNQPAIMAAFVRDAPSLLPDTGMPPMPLSEAEARDIAAYLYTLDDD</sequence>
<dbReference type="Proteomes" id="UP001363460">
    <property type="component" value="Chromosome"/>
</dbReference>
<evidence type="ECO:0000313" key="7">
    <source>
        <dbReference type="Proteomes" id="UP001363460"/>
    </source>
</evidence>
<protein>
    <submittedName>
        <fullName evidence="6">C-type cytochrome</fullName>
    </submittedName>
</protein>
<dbReference type="InterPro" id="IPR009056">
    <property type="entry name" value="Cyt_c-like_dom"/>
</dbReference>
<organism evidence="6 7">
    <name type="scientific">Brevundimonas olei</name>
    <dbReference type="NCBI Taxonomy" id="657642"/>
    <lineage>
        <taxon>Bacteria</taxon>
        <taxon>Pseudomonadati</taxon>
        <taxon>Pseudomonadota</taxon>
        <taxon>Alphaproteobacteria</taxon>
        <taxon>Caulobacterales</taxon>
        <taxon>Caulobacteraceae</taxon>
        <taxon>Brevundimonas</taxon>
    </lineage>
</organism>
<feature type="domain" description="Cytochrome c" evidence="5">
    <location>
        <begin position="32"/>
        <end position="123"/>
    </location>
</feature>
<gene>
    <name evidence="6" type="ORF">V8J38_10180</name>
</gene>
<evidence type="ECO:0000256" key="2">
    <source>
        <dbReference type="ARBA" id="ARBA00022723"/>
    </source>
</evidence>
<keyword evidence="1 4" id="KW-0349">Heme</keyword>
<dbReference type="RefSeq" id="WP_312218305.1">
    <property type="nucleotide sequence ID" value="NZ_CP146369.1"/>
</dbReference>